<evidence type="ECO:0000313" key="2">
    <source>
        <dbReference type="EMBL" id="GIF06976.1"/>
    </source>
</evidence>
<feature type="compositionally biased region" description="Gly residues" evidence="1">
    <location>
        <begin position="77"/>
        <end position="87"/>
    </location>
</feature>
<dbReference type="Proteomes" id="UP000629619">
    <property type="component" value="Unassembled WGS sequence"/>
</dbReference>
<feature type="region of interest" description="Disordered" evidence="1">
    <location>
        <begin position="124"/>
        <end position="147"/>
    </location>
</feature>
<proteinExistence type="predicted"/>
<evidence type="ECO:0000256" key="1">
    <source>
        <dbReference type="SAM" id="MobiDB-lite"/>
    </source>
</evidence>
<gene>
    <name evidence="2" type="ORF">Asi03nite_45140</name>
</gene>
<keyword evidence="3" id="KW-1185">Reference proteome</keyword>
<feature type="compositionally biased region" description="Polar residues" evidence="1">
    <location>
        <begin position="136"/>
        <end position="147"/>
    </location>
</feature>
<feature type="region of interest" description="Disordered" evidence="1">
    <location>
        <begin position="1"/>
        <end position="105"/>
    </location>
</feature>
<accession>A0A919N9V8</accession>
<organism evidence="2 3">
    <name type="scientific">Actinoplanes siamensis</name>
    <dbReference type="NCBI Taxonomy" id="1223317"/>
    <lineage>
        <taxon>Bacteria</taxon>
        <taxon>Bacillati</taxon>
        <taxon>Actinomycetota</taxon>
        <taxon>Actinomycetes</taxon>
        <taxon>Micromonosporales</taxon>
        <taxon>Micromonosporaceae</taxon>
        <taxon>Actinoplanes</taxon>
    </lineage>
</organism>
<dbReference type="AlphaFoldDB" id="A0A919N9V8"/>
<reference evidence="2" key="1">
    <citation type="submission" date="2021-01" db="EMBL/GenBank/DDBJ databases">
        <title>Whole genome shotgun sequence of Actinoplanes siamensis NBRC 109076.</title>
        <authorList>
            <person name="Komaki H."/>
            <person name="Tamura T."/>
        </authorList>
    </citation>
    <scope>NUCLEOTIDE SEQUENCE</scope>
    <source>
        <strain evidence="2">NBRC 109076</strain>
    </source>
</reference>
<dbReference type="EMBL" id="BOMW01000043">
    <property type="protein sequence ID" value="GIF06976.1"/>
    <property type="molecule type" value="Genomic_DNA"/>
</dbReference>
<evidence type="ECO:0000313" key="3">
    <source>
        <dbReference type="Proteomes" id="UP000629619"/>
    </source>
</evidence>
<comment type="caution">
    <text evidence="2">The sequence shown here is derived from an EMBL/GenBank/DDBJ whole genome shotgun (WGS) entry which is preliminary data.</text>
</comment>
<name>A0A919N9V8_9ACTN</name>
<feature type="compositionally biased region" description="Polar residues" evidence="1">
    <location>
        <begin position="23"/>
        <end position="34"/>
    </location>
</feature>
<protein>
    <submittedName>
        <fullName evidence="2">Uncharacterized protein</fullName>
    </submittedName>
</protein>
<sequence length="147" mass="15567">MRWSAALSVAAARPGSRRDPPTRLSTGRNQSVTGQERVLGEAGRGEPLGEGSQRVGLYRLRAAPRDAPGGEVERGDVVGGGPGGQQPVGGCEPLRTPRAEGGWGSWRRFDISPSFRITLDLHVRPHSAPPDPTLKGWSSVQQLNAAS</sequence>